<feature type="compositionally biased region" description="Acidic residues" evidence="5">
    <location>
        <begin position="401"/>
        <end position="410"/>
    </location>
</feature>
<evidence type="ECO:0000259" key="7">
    <source>
        <dbReference type="PROSITE" id="PS50847"/>
    </source>
</evidence>
<feature type="compositionally biased region" description="Low complexity" evidence="5">
    <location>
        <begin position="411"/>
        <end position="424"/>
    </location>
</feature>
<feature type="compositionally biased region" description="Pro residues" evidence="5">
    <location>
        <begin position="425"/>
        <end position="451"/>
    </location>
</feature>
<keyword evidence="3" id="KW-0732">Signal</keyword>
<organism evidence="8 9">
    <name type="scientific">Streptomyces cavourensis</name>
    <dbReference type="NCBI Taxonomy" id="67258"/>
    <lineage>
        <taxon>Bacteria</taxon>
        <taxon>Bacillati</taxon>
        <taxon>Actinomycetota</taxon>
        <taxon>Actinomycetes</taxon>
        <taxon>Kitasatosporales</taxon>
        <taxon>Streptomycetaceae</taxon>
        <taxon>Streptomyces</taxon>
    </lineage>
</organism>
<evidence type="ECO:0000313" key="9">
    <source>
        <dbReference type="Proteomes" id="UP000253779"/>
    </source>
</evidence>
<keyword evidence="6" id="KW-0812">Transmembrane</keyword>
<evidence type="ECO:0000256" key="1">
    <source>
        <dbReference type="ARBA" id="ARBA00022512"/>
    </source>
</evidence>
<feature type="region of interest" description="Disordered" evidence="5">
    <location>
        <begin position="366"/>
        <end position="461"/>
    </location>
</feature>
<feature type="transmembrane region" description="Helical" evidence="6">
    <location>
        <begin position="36"/>
        <end position="61"/>
    </location>
</feature>
<dbReference type="Proteomes" id="UP000253779">
    <property type="component" value="Chromosome"/>
</dbReference>
<dbReference type="EMBL" id="CP030930">
    <property type="protein sequence ID" value="AXI73054.1"/>
    <property type="molecule type" value="Genomic_DNA"/>
</dbReference>
<feature type="domain" description="Gram-positive cocci surface proteins LPxTG" evidence="7">
    <location>
        <begin position="462"/>
        <end position="497"/>
    </location>
</feature>
<evidence type="ECO:0000256" key="2">
    <source>
        <dbReference type="ARBA" id="ARBA00022525"/>
    </source>
</evidence>
<keyword evidence="2" id="KW-0964">Secreted</keyword>
<evidence type="ECO:0000313" key="8">
    <source>
        <dbReference type="EMBL" id="AXI73054.1"/>
    </source>
</evidence>
<feature type="transmembrane region" description="Helical" evidence="6">
    <location>
        <begin position="471"/>
        <end position="491"/>
    </location>
</feature>
<dbReference type="InterPro" id="IPR026588">
    <property type="entry name" value="Choice_anch_A"/>
</dbReference>
<accession>A0AAD0VFL5</accession>
<evidence type="ECO:0000256" key="5">
    <source>
        <dbReference type="SAM" id="MobiDB-lite"/>
    </source>
</evidence>
<feature type="compositionally biased region" description="Pro residues" evidence="5">
    <location>
        <begin position="386"/>
        <end position="397"/>
    </location>
</feature>
<protein>
    <submittedName>
        <fullName evidence="8">Choice-of-anchor A family protein</fullName>
    </submittedName>
</protein>
<dbReference type="Pfam" id="PF20597">
    <property type="entry name" value="pAdhesive_15"/>
    <property type="match status" value="1"/>
</dbReference>
<gene>
    <name evidence="8" type="ORF">DTW94_18655</name>
</gene>
<proteinExistence type="predicted"/>
<evidence type="ECO:0000256" key="6">
    <source>
        <dbReference type="SAM" id="Phobius"/>
    </source>
</evidence>
<evidence type="ECO:0000256" key="3">
    <source>
        <dbReference type="ARBA" id="ARBA00022729"/>
    </source>
</evidence>
<dbReference type="NCBIfam" id="TIGR04215">
    <property type="entry name" value="choice_anch_A"/>
    <property type="match status" value="1"/>
</dbReference>
<reference evidence="8 9" key="1">
    <citation type="submission" date="2018-07" db="EMBL/GenBank/DDBJ databases">
        <title>Complete genome sequence of soil actinomycete Streptomyces cavourensis tj430.</title>
        <authorList>
            <person name="Wang P."/>
            <person name="Huang Y."/>
        </authorList>
    </citation>
    <scope>NUCLEOTIDE SEQUENCE [LARGE SCALE GENOMIC DNA]</scope>
    <source>
        <strain evidence="8 9">TJ430</strain>
    </source>
</reference>
<keyword evidence="6" id="KW-1133">Transmembrane helix</keyword>
<evidence type="ECO:0000256" key="4">
    <source>
        <dbReference type="ARBA" id="ARBA00023088"/>
    </source>
</evidence>
<feature type="compositionally biased region" description="Polar residues" evidence="5">
    <location>
        <begin position="366"/>
        <end position="379"/>
    </location>
</feature>
<sequence>MERGPVRRRSGRLVRGLSAASVGAVRKRELTFRGTGAAAALALSIGLIGGGTIVSAGPAFASGAAKSCPAPGEVPGIGHAPTFTDNNIALFAGGDYTVKGASAEAEGLLVVGGDARFAKNGGIFNIGRVGAGSGIIPQPGAVMLAVGGDLSVAQGMTVDVGHGLTSGPGYGGSVRVGGELEVRGKLETNGGGQADGLGREAALRPHAGFGGTIKKESAALGALKATGTTTAKGGSVTFRSTGPAKGDLQVFEISAADINGASTFSFESIPAGTSVVVNVTGSQAVRISPMAVGFNGDRVDAYSSSKFGEAASRILYNFQDSDSLTLGGGGNFMGSVLAPEASADITASTNGRLYIGGDLTTHGTGNESHNYPWNGTPPFSCTPDTPTAPSPTPPGGPDEPATPDEPEEPGTPETPETPGATPPERTAPPTPPAGQTPPAEPPASAAPPVPSPSASTPGGGNLALTGAGSTVAIAVAAVLVIAAGAAIALVTRRRRRA</sequence>
<dbReference type="KEGG" id="scav:CVT27_18560"/>
<dbReference type="PROSITE" id="PS50847">
    <property type="entry name" value="GRAM_POS_ANCHORING"/>
    <property type="match status" value="1"/>
</dbReference>
<name>A0AAD0VFL5_9ACTN</name>
<dbReference type="InterPro" id="IPR019931">
    <property type="entry name" value="LPXTG_anchor"/>
</dbReference>
<keyword evidence="1" id="KW-0134">Cell wall</keyword>
<keyword evidence="4" id="KW-0572">Peptidoglycan-anchor</keyword>
<dbReference type="AlphaFoldDB" id="A0AAD0VFL5"/>
<keyword evidence="6" id="KW-0472">Membrane</keyword>